<dbReference type="EMBL" id="JAAKGT010000001">
    <property type="protein sequence ID" value="NGM48594.1"/>
    <property type="molecule type" value="Genomic_DNA"/>
</dbReference>
<accession>A0A6G4QTD6</accession>
<dbReference type="RefSeq" id="WP_165255959.1">
    <property type="nucleotide sequence ID" value="NZ_JAAKGT010000001.1"/>
</dbReference>
<gene>
    <name evidence="1" type="ORF">G5B46_03125</name>
</gene>
<comment type="caution">
    <text evidence="1">The sequence shown here is derived from an EMBL/GenBank/DDBJ whole genome shotgun (WGS) entry which is preliminary data.</text>
</comment>
<reference evidence="1" key="1">
    <citation type="submission" date="2020-02" db="EMBL/GenBank/DDBJ databases">
        <authorList>
            <person name="Gao J."/>
            <person name="Sun J."/>
        </authorList>
    </citation>
    <scope>NUCLEOTIDE SEQUENCE</scope>
    <source>
        <strain evidence="1">602-2</strain>
    </source>
</reference>
<name>A0A6G4QTD6_9CAUL</name>
<protein>
    <submittedName>
        <fullName evidence="1">Uncharacterized protein</fullName>
    </submittedName>
</protein>
<evidence type="ECO:0000313" key="1">
    <source>
        <dbReference type="EMBL" id="NGM48594.1"/>
    </source>
</evidence>
<sequence>MPVFVHLTRHDNVAAIRRGGIAPGKLTRQVYAMPVTRNFQISHQWLRELRGGAGGTMVAVYFRVPDDEAVEIGHYGSPRQRMTAAQAVAIMLAAETVDPTAARAADDRSRAVRAGKRLPSSPEGFEVLLSRRIQPSEILRVKVPPQVVGWRRRPGSNGAPPCFCICCERGRPGVGKLLRTVEEAEAKGRPVKATVFGRDERSFARVERLKAERTKD</sequence>
<dbReference type="AlphaFoldDB" id="A0A6G4QTD6"/>
<proteinExistence type="predicted"/>
<organism evidence="1">
    <name type="scientific">Caulobacter sp. 602-2</name>
    <dbReference type="NCBI Taxonomy" id="2710887"/>
    <lineage>
        <taxon>Bacteria</taxon>
        <taxon>Pseudomonadati</taxon>
        <taxon>Pseudomonadota</taxon>
        <taxon>Alphaproteobacteria</taxon>
        <taxon>Caulobacterales</taxon>
        <taxon>Caulobacteraceae</taxon>
        <taxon>Caulobacter</taxon>
    </lineage>
</organism>